<evidence type="ECO:0000256" key="1">
    <source>
        <dbReference type="ARBA" id="ARBA00009437"/>
    </source>
</evidence>
<dbReference type="Pfam" id="PF00126">
    <property type="entry name" value="HTH_1"/>
    <property type="match status" value="1"/>
</dbReference>
<reference evidence="6 7" key="1">
    <citation type="submission" date="2019-05" db="EMBL/GenBank/DDBJ databases">
        <title>Complete genome sequence of Pseudomonas Pseudomonas resinovorans.</title>
        <authorList>
            <person name="Chen H.-P."/>
        </authorList>
    </citation>
    <scope>NUCLEOTIDE SEQUENCE [LARGE SCALE GENOMIC DNA]</scope>
    <source>
        <strain evidence="6 7">TCU-CK1</strain>
    </source>
</reference>
<evidence type="ECO:0000256" key="4">
    <source>
        <dbReference type="ARBA" id="ARBA00023163"/>
    </source>
</evidence>
<protein>
    <submittedName>
        <fullName evidence="6">Transcriptional regulator</fullName>
    </submittedName>
</protein>
<dbReference type="Pfam" id="PF03466">
    <property type="entry name" value="LysR_substrate"/>
    <property type="match status" value="1"/>
</dbReference>
<dbReference type="Proteomes" id="UP000464593">
    <property type="component" value="Chromosome"/>
</dbReference>
<dbReference type="InterPro" id="IPR005119">
    <property type="entry name" value="LysR_subst-bd"/>
</dbReference>
<organism evidence="6 7">
    <name type="scientific">Pseudomonas monteilii</name>
    <dbReference type="NCBI Taxonomy" id="76759"/>
    <lineage>
        <taxon>Bacteria</taxon>
        <taxon>Pseudomonadati</taxon>
        <taxon>Pseudomonadota</taxon>
        <taxon>Gammaproteobacteria</taxon>
        <taxon>Pseudomonadales</taxon>
        <taxon>Pseudomonadaceae</taxon>
        <taxon>Pseudomonas</taxon>
    </lineage>
</organism>
<dbReference type="Gene3D" id="3.40.190.290">
    <property type="match status" value="1"/>
</dbReference>
<dbReference type="SUPFAM" id="SSF53850">
    <property type="entry name" value="Periplasmic binding protein-like II"/>
    <property type="match status" value="1"/>
</dbReference>
<dbReference type="PROSITE" id="PS50931">
    <property type="entry name" value="HTH_LYSR"/>
    <property type="match status" value="1"/>
</dbReference>
<dbReference type="PANTHER" id="PTHR30537:SF66">
    <property type="entry name" value="IRON-REGULATED VIRULENCE REGULATORY PROTEIN IRGB"/>
    <property type="match status" value="1"/>
</dbReference>
<dbReference type="RefSeq" id="WP_159266410.1">
    <property type="nucleotide sequence ID" value="NZ_CP040324.1"/>
</dbReference>
<dbReference type="EMBL" id="CP040324">
    <property type="protein sequence ID" value="QHB28791.1"/>
    <property type="molecule type" value="Genomic_DNA"/>
</dbReference>
<name>A0AAE6V316_9PSED</name>
<keyword evidence="2" id="KW-0805">Transcription regulation</keyword>
<sequence length="325" mass="35894">MDIFNAINVFVHVADKGSQSAAADSLHCSKPQVSRVLCELEQHLQVKLIHRTTRQQALTDAGARFLQRCRLLLEDLESAQLEAVRSRQEVAGTLRMHAPNGIGKHYIIPLIAEFRHQHPDLSIDLTLNPTPPDMLAGGYDVVILDSCEIPDSAFICQTLGRSYSVICGAPEYLARRSVPHTLSDLYAHTCLELDDAAFPHGWEIAGLDAAKFELGQQAFKTNLADGVAEAAKAGLGLALLPGHAAAAGIRSGELIRVLPDVQAHHRGITALYPSRRFLSANVRKWIEYLKVQIPARQQKDNEILSRFTRSDLSRPALHKVPVYNW</sequence>
<evidence type="ECO:0000259" key="5">
    <source>
        <dbReference type="PROSITE" id="PS50931"/>
    </source>
</evidence>
<proteinExistence type="inferred from homology"/>
<dbReference type="AlphaFoldDB" id="A0AAE6V316"/>
<comment type="similarity">
    <text evidence="1">Belongs to the LysR transcriptional regulatory family.</text>
</comment>
<evidence type="ECO:0000313" key="6">
    <source>
        <dbReference type="EMBL" id="QHB28791.1"/>
    </source>
</evidence>
<dbReference type="GO" id="GO:0043565">
    <property type="term" value="F:sequence-specific DNA binding"/>
    <property type="evidence" value="ECO:0007669"/>
    <property type="project" value="TreeGrafter"/>
</dbReference>
<keyword evidence="4" id="KW-0804">Transcription</keyword>
<dbReference type="InterPro" id="IPR036390">
    <property type="entry name" value="WH_DNA-bd_sf"/>
</dbReference>
<dbReference type="InterPro" id="IPR058163">
    <property type="entry name" value="LysR-type_TF_proteobact-type"/>
</dbReference>
<evidence type="ECO:0000256" key="2">
    <source>
        <dbReference type="ARBA" id="ARBA00023015"/>
    </source>
</evidence>
<dbReference type="GO" id="GO:0006351">
    <property type="term" value="P:DNA-templated transcription"/>
    <property type="evidence" value="ECO:0007669"/>
    <property type="project" value="TreeGrafter"/>
</dbReference>
<dbReference type="SUPFAM" id="SSF46785">
    <property type="entry name" value="Winged helix' DNA-binding domain"/>
    <property type="match status" value="1"/>
</dbReference>
<keyword evidence="3" id="KW-0238">DNA-binding</keyword>
<feature type="domain" description="HTH lysR-type" evidence="5">
    <location>
        <begin position="1"/>
        <end position="59"/>
    </location>
</feature>
<dbReference type="PANTHER" id="PTHR30537">
    <property type="entry name" value="HTH-TYPE TRANSCRIPTIONAL REGULATOR"/>
    <property type="match status" value="1"/>
</dbReference>
<dbReference type="Gene3D" id="1.10.10.10">
    <property type="entry name" value="Winged helix-like DNA-binding domain superfamily/Winged helix DNA-binding domain"/>
    <property type="match status" value="1"/>
</dbReference>
<accession>A0AAE6V316</accession>
<gene>
    <name evidence="6" type="ORF">TCK1_3445</name>
</gene>
<evidence type="ECO:0000256" key="3">
    <source>
        <dbReference type="ARBA" id="ARBA00023125"/>
    </source>
</evidence>
<dbReference type="InterPro" id="IPR036388">
    <property type="entry name" value="WH-like_DNA-bd_sf"/>
</dbReference>
<evidence type="ECO:0000313" key="7">
    <source>
        <dbReference type="Proteomes" id="UP000464593"/>
    </source>
</evidence>
<dbReference type="GO" id="GO:0003700">
    <property type="term" value="F:DNA-binding transcription factor activity"/>
    <property type="evidence" value="ECO:0007669"/>
    <property type="project" value="InterPro"/>
</dbReference>
<dbReference type="FunFam" id="1.10.10.10:FF:000001">
    <property type="entry name" value="LysR family transcriptional regulator"/>
    <property type="match status" value="1"/>
</dbReference>
<dbReference type="CDD" id="cd08422">
    <property type="entry name" value="PBP2_CrgA_like"/>
    <property type="match status" value="1"/>
</dbReference>
<dbReference type="InterPro" id="IPR000847">
    <property type="entry name" value="LysR_HTH_N"/>
</dbReference>